<feature type="domain" description="Aminotransferase class V" evidence="1">
    <location>
        <begin position="26"/>
        <end position="455"/>
    </location>
</feature>
<organism evidence="2 3">
    <name type="scientific">Clohesyomyces aquaticus</name>
    <dbReference type="NCBI Taxonomy" id="1231657"/>
    <lineage>
        <taxon>Eukaryota</taxon>
        <taxon>Fungi</taxon>
        <taxon>Dikarya</taxon>
        <taxon>Ascomycota</taxon>
        <taxon>Pezizomycotina</taxon>
        <taxon>Dothideomycetes</taxon>
        <taxon>Pleosporomycetidae</taxon>
        <taxon>Pleosporales</taxon>
        <taxon>Lindgomycetaceae</taxon>
        <taxon>Clohesyomyces</taxon>
    </lineage>
</organism>
<dbReference type="GO" id="GO:0043545">
    <property type="term" value="P:molybdopterin cofactor metabolic process"/>
    <property type="evidence" value="ECO:0007669"/>
    <property type="project" value="TreeGrafter"/>
</dbReference>
<evidence type="ECO:0000313" key="2">
    <source>
        <dbReference type="EMBL" id="ORY17605.1"/>
    </source>
</evidence>
<dbReference type="STRING" id="1231657.A0A1Y2A6D0"/>
<dbReference type="InterPro" id="IPR000192">
    <property type="entry name" value="Aminotrans_V_dom"/>
</dbReference>
<dbReference type="InterPro" id="IPR015421">
    <property type="entry name" value="PyrdxlP-dep_Trfase_major"/>
</dbReference>
<dbReference type="PANTHER" id="PTHR14237:SF80">
    <property type="entry name" value="MOLYBDENUM COFACTOR SULFURASE"/>
    <property type="match status" value="1"/>
</dbReference>
<dbReference type="InterPro" id="IPR015424">
    <property type="entry name" value="PyrdxlP-dep_Trfase"/>
</dbReference>
<dbReference type="PANTHER" id="PTHR14237">
    <property type="entry name" value="MOLYBDOPTERIN COFACTOR SULFURASE MOSC"/>
    <property type="match status" value="1"/>
</dbReference>
<sequence>MKERLAYNKKISELRSAEYPMLKGITYLDHAGTSLYAKSLIDTFSSEMMSQVVGNPHSTSTSANNTFQRIENARLRALQLFNADPKYFDIVFVANATAAIKLVLEAFTGNKNGFWYGYHSASHTSLVGARELANQSQCFESDAEVERWMSRSCKCPSVSTLLSRKRIRPSLLAYPAQSNMNGRRLPLTWPSKLRNSTHTNAYTLLDAAALVSTSPLDLSDHTTAPDFIVLSFYKIFGFPDLGCLIIRKASAHVFDQRKYFGGGTTEMVTVFPEKWVARKERSLHDRLEDGTLAIRSIIALGCALDVHEKLFGGLDQIAAHTGFLAHYAYTVLSGLIHWNGTPICKIYKPSTSEYGDGRRQGATIAMNFLRSDGSWVSSADVQKLARSKNIHIRTGSLCNPVGMALALGLSSADIKLAFAQGFRCGQEQDVRSGVPMGMVRISFGAMSTIEDVEKFLAFVREEFVEVVKAMDTMDSYQQAAT</sequence>
<evidence type="ECO:0000313" key="3">
    <source>
        <dbReference type="Proteomes" id="UP000193144"/>
    </source>
</evidence>
<proteinExistence type="predicted"/>
<dbReference type="AlphaFoldDB" id="A0A1Y2A6D0"/>
<dbReference type="Gene3D" id="3.40.640.10">
    <property type="entry name" value="Type I PLP-dependent aspartate aminotransferase-like (Major domain)"/>
    <property type="match status" value="1"/>
</dbReference>
<dbReference type="Proteomes" id="UP000193144">
    <property type="component" value="Unassembled WGS sequence"/>
</dbReference>
<dbReference type="SUPFAM" id="SSF53383">
    <property type="entry name" value="PLP-dependent transferases"/>
    <property type="match status" value="1"/>
</dbReference>
<keyword evidence="3" id="KW-1185">Reference proteome</keyword>
<dbReference type="EMBL" id="MCFA01000011">
    <property type="protein sequence ID" value="ORY17605.1"/>
    <property type="molecule type" value="Genomic_DNA"/>
</dbReference>
<dbReference type="OrthoDB" id="10264306at2759"/>
<dbReference type="Gene3D" id="3.90.1150.10">
    <property type="entry name" value="Aspartate Aminotransferase, domain 1"/>
    <property type="match status" value="1"/>
</dbReference>
<comment type="caution">
    <text evidence="2">The sequence shown here is derived from an EMBL/GenBank/DDBJ whole genome shotgun (WGS) entry which is preliminary data.</text>
</comment>
<name>A0A1Y2A6D0_9PLEO</name>
<evidence type="ECO:0000259" key="1">
    <source>
        <dbReference type="Pfam" id="PF00266"/>
    </source>
</evidence>
<gene>
    <name evidence="2" type="ORF">BCR34DRAFT_474584</name>
</gene>
<reference evidence="2 3" key="1">
    <citation type="submission" date="2016-07" db="EMBL/GenBank/DDBJ databases">
        <title>Pervasive Adenine N6-methylation of Active Genes in Fungi.</title>
        <authorList>
            <consortium name="DOE Joint Genome Institute"/>
            <person name="Mondo S.J."/>
            <person name="Dannebaum R.O."/>
            <person name="Kuo R.C."/>
            <person name="Labutti K."/>
            <person name="Haridas S."/>
            <person name="Kuo A."/>
            <person name="Salamov A."/>
            <person name="Ahrendt S.R."/>
            <person name="Lipzen A."/>
            <person name="Sullivan W."/>
            <person name="Andreopoulos W.B."/>
            <person name="Clum A."/>
            <person name="Lindquist E."/>
            <person name="Daum C."/>
            <person name="Ramamoorthy G.K."/>
            <person name="Gryganskyi A."/>
            <person name="Culley D."/>
            <person name="Magnuson J.K."/>
            <person name="James T.Y."/>
            <person name="O'Malley M.A."/>
            <person name="Stajich J.E."/>
            <person name="Spatafora J.W."/>
            <person name="Visel A."/>
            <person name="Grigoriev I.V."/>
        </authorList>
    </citation>
    <scope>NUCLEOTIDE SEQUENCE [LARGE SCALE GENOMIC DNA]</scope>
    <source>
        <strain evidence="2 3">CBS 115471</strain>
    </source>
</reference>
<dbReference type="InterPro" id="IPR015422">
    <property type="entry name" value="PyrdxlP-dep_Trfase_small"/>
</dbReference>
<dbReference type="GO" id="GO:0008265">
    <property type="term" value="F:molybdenum cofactor sulfurtransferase activity"/>
    <property type="evidence" value="ECO:0007669"/>
    <property type="project" value="TreeGrafter"/>
</dbReference>
<keyword evidence="2" id="KW-0808">Transferase</keyword>
<protein>
    <submittedName>
        <fullName evidence="2">Pyridoxal phosphate-dependent transferase</fullName>
    </submittedName>
</protein>
<accession>A0A1Y2A6D0</accession>
<dbReference type="Pfam" id="PF00266">
    <property type="entry name" value="Aminotran_5"/>
    <property type="match status" value="1"/>
</dbReference>